<feature type="compositionally biased region" description="Gly residues" evidence="1">
    <location>
        <begin position="109"/>
        <end position="118"/>
    </location>
</feature>
<dbReference type="InParanoid" id="A0A0G4G174"/>
<reference evidence="2 3" key="1">
    <citation type="submission" date="2014-11" db="EMBL/GenBank/DDBJ databases">
        <authorList>
            <person name="Zhu J."/>
            <person name="Qi W."/>
            <person name="Song R."/>
        </authorList>
    </citation>
    <scope>NUCLEOTIDE SEQUENCE [LARGE SCALE GENOMIC DNA]</scope>
</reference>
<proteinExistence type="predicted"/>
<organism evidence="2 3">
    <name type="scientific">Vitrella brassicaformis (strain CCMP3155)</name>
    <dbReference type="NCBI Taxonomy" id="1169540"/>
    <lineage>
        <taxon>Eukaryota</taxon>
        <taxon>Sar</taxon>
        <taxon>Alveolata</taxon>
        <taxon>Colpodellida</taxon>
        <taxon>Vitrellaceae</taxon>
        <taxon>Vitrella</taxon>
    </lineage>
</organism>
<evidence type="ECO:0000313" key="3">
    <source>
        <dbReference type="Proteomes" id="UP000041254"/>
    </source>
</evidence>
<dbReference type="AlphaFoldDB" id="A0A0G4G174"/>
<evidence type="ECO:0000256" key="1">
    <source>
        <dbReference type="SAM" id="MobiDB-lite"/>
    </source>
</evidence>
<name>A0A0G4G174_VITBC</name>
<dbReference type="PhylomeDB" id="A0A0G4G174"/>
<feature type="region of interest" description="Disordered" evidence="1">
    <location>
        <begin position="91"/>
        <end position="118"/>
    </location>
</feature>
<protein>
    <submittedName>
        <fullName evidence="2">Uncharacterized protein</fullName>
    </submittedName>
</protein>
<dbReference type="VEuPathDB" id="CryptoDB:Vbra_21880"/>
<accession>A0A0G4G174</accession>
<evidence type="ECO:0000313" key="2">
    <source>
        <dbReference type="EMBL" id="CEM21238.1"/>
    </source>
</evidence>
<dbReference type="Proteomes" id="UP000041254">
    <property type="component" value="Unassembled WGS sequence"/>
</dbReference>
<sequence>MAAECESPLTPHIPTYSRLNPSLHRTDITLGPIAGSTLMKRRNAMAMKAAATNGAGKEGCACNGEDGKKVKEIKDIDTDINQAGAKAVVQPPKASCVSGSSTAATTPRGGNGGSGVMA</sequence>
<keyword evidence="3" id="KW-1185">Reference proteome</keyword>
<dbReference type="EMBL" id="CDMY01000538">
    <property type="protein sequence ID" value="CEM21238.1"/>
    <property type="molecule type" value="Genomic_DNA"/>
</dbReference>
<gene>
    <name evidence="2" type="ORF">Vbra_21880</name>
</gene>